<evidence type="ECO:0000256" key="1">
    <source>
        <dbReference type="SAM" id="MobiDB-lite"/>
    </source>
</evidence>
<comment type="caution">
    <text evidence="2">The sequence shown here is derived from an EMBL/GenBank/DDBJ whole genome shotgun (WGS) entry which is preliminary data.</text>
</comment>
<evidence type="ECO:0000313" key="3">
    <source>
        <dbReference type="Proteomes" id="UP001174936"/>
    </source>
</evidence>
<sequence length="295" mass="31897">MNDKARHDMSLFPRPAMQTGLKDKDGNNINTRISITPTAVRPQATSTDEESASPECTSDGSDSVEAPSPFFTASSLITTEITFTVTDETTTWTTAMTEVIDPMASVTTMFGAHETITDDLSSSFDWSSLFSALSEMFSTMSEFEPSLSSWETWYTSQTSGTTNVASPVSVSGSIVSWGPASSTGYYSSDGLTFSESYTESYTDGSESAPTATVITIPIETGETVIVQMHTTTYTIVDGTTRTYDAGSITSDYSGTRGRGTPRGRRLPRVRALLRSMATSPKCRGILSCWSARRQR</sequence>
<feature type="compositionally biased region" description="Polar residues" evidence="1">
    <location>
        <begin position="27"/>
        <end position="37"/>
    </location>
</feature>
<keyword evidence="3" id="KW-1185">Reference proteome</keyword>
<reference evidence="2" key="1">
    <citation type="submission" date="2023-06" db="EMBL/GenBank/DDBJ databases">
        <title>Genome-scale phylogeny and comparative genomics of the fungal order Sordariales.</title>
        <authorList>
            <consortium name="Lawrence Berkeley National Laboratory"/>
            <person name="Hensen N."/>
            <person name="Bonometti L."/>
            <person name="Westerberg I."/>
            <person name="Brannstrom I.O."/>
            <person name="Guillou S."/>
            <person name="Cros-Aarteil S."/>
            <person name="Calhoun S."/>
            <person name="Haridas S."/>
            <person name="Kuo A."/>
            <person name="Mondo S."/>
            <person name="Pangilinan J."/>
            <person name="Riley R."/>
            <person name="Labutti K."/>
            <person name="Andreopoulos B."/>
            <person name="Lipzen A."/>
            <person name="Chen C."/>
            <person name="Yanf M."/>
            <person name="Daum C."/>
            <person name="Ng V."/>
            <person name="Clum A."/>
            <person name="Steindorff A."/>
            <person name="Ohm R."/>
            <person name="Martin F."/>
            <person name="Silar P."/>
            <person name="Natvig D."/>
            <person name="Lalanne C."/>
            <person name="Gautier V."/>
            <person name="Ament-Velasquez S.L."/>
            <person name="Kruys A."/>
            <person name="Hutchinson M.I."/>
            <person name="Powell A.J."/>
            <person name="Barry K."/>
            <person name="Miller A.N."/>
            <person name="Grigoriev I.V."/>
            <person name="Debuchy R."/>
            <person name="Gladieux P."/>
            <person name="Thoren M.H."/>
            <person name="Johannesson H."/>
        </authorList>
    </citation>
    <scope>NUCLEOTIDE SEQUENCE</scope>
    <source>
        <strain evidence="2">SMH2532-1</strain>
    </source>
</reference>
<protein>
    <submittedName>
        <fullName evidence="2">Uncharacterized protein</fullName>
    </submittedName>
</protein>
<name>A0AA40CUM2_9PEZI</name>
<organism evidence="2 3">
    <name type="scientific">Cercophora newfieldiana</name>
    <dbReference type="NCBI Taxonomy" id="92897"/>
    <lineage>
        <taxon>Eukaryota</taxon>
        <taxon>Fungi</taxon>
        <taxon>Dikarya</taxon>
        <taxon>Ascomycota</taxon>
        <taxon>Pezizomycotina</taxon>
        <taxon>Sordariomycetes</taxon>
        <taxon>Sordariomycetidae</taxon>
        <taxon>Sordariales</taxon>
        <taxon>Lasiosphaeriaceae</taxon>
        <taxon>Cercophora</taxon>
    </lineage>
</organism>
<proteinExistence type="predicted"/>
<dbReference type="EMBL" id="JAULSV010000003">
    <property type="protein sequence ID" value="KAK0649609.1"/>
    <property type="molecule type" value="Genomic_DNA"/>
</dbReference>
<dbReference type="AlphaFoldDB" id="A0AA40CUM2"/>
<accession>A0AA40CUM2</accession>
<feature type="region of interest" description="Disordered" evidence="1">
    <location>
        <begin position="1"/>
        <end position="65"/>
    </location>
</feature>
<evidence type="ECO:0000313" key="2">
    <source>
        <dbReference type="EMBL" id="KAK0649609.1"/>
    </source>
</evidence>
<dbReference type="Proteomes" id="UP001174936">
    <property type="component" value="Unassembled WGS sequence"/>
</dbReference>
<gene>
    <name evidence="2" type="ORF">B0T16DRAFT_410434</name>
</gene>